<dbReference type="AlphaFoldDB" id="A0A2S6C3V3"/>
<proteinExistence type="predicted"/>
<reference evidence="4" key="1">
    <citation type="journal article" date="2017" name="bioRxiv">
        <title>Conservation of a gene cluster reveals novel cercosporin biosynthetic mechanisms and extends production to the genus Colletotrichum.</title>
        <authorList>
            <person name="de Jonge R."/>
            <person name="Ebert M.K."/>
            <person name="Huitt-Roehl C.R."/>
            <person name="Pal P."/>
            <person name="Suttle J.C."/>
            <person name="Spanner R.E."/>
            <person name="Neubauer J.D."/>
            <person name="Jurick W.M.II."/>
            <person name="Stott K.A."/>
            <person name="Secor G.A."/>
            <person name="Thomma B.P.H.J."/>
            <person name="Van de Peer Y."/>
            <person name="Townsend C.A."/>
            <person name="Bolton M.D."/>
        </authorList>
    </citation>
    <scope>NUCLEOTIDE SEQUENCE [LARGE SCALE GENOMIC DNA]</scope>
    <source>
        <strain evidence="4">CBS538.71</strain>
    </source>
</reference>
<accession>A0A2S6C3V3</accession>
<protein>
    <submittedName>
        <fullName evidence="3">Uncharacterized protein</fullName>
    </submittedName>
</protein>
<name>A0A2S6C3V3_9PEZI</name>
<evidence type="ECO:0000256" key="1">
    <source>
        <dbReference type="SAM" id="Coils"/>
    </source>
</evidence>
<dbReference type="EMBL" id="PNEN01000565">
    <property type="protein sequence ID" value="PPJ54390.1"/>
    <property type="molecule type" value="Genomic_DNA"/>
</dbReference>
<keyword evidence="1" id="KW-0175">Coiled coil</keyword>
<dbReference type="Proteomes" id="UP000237631">
    <property type="component" value="Unassembled WGS sequence"/>
</dbReference>
<evidence type="ECO:0000313" key="3">
    <source>
        <dbReference type="EMBL" id="PPJ54390.1"/>
    </source>
</evidence>
<keyword evidence="4" id="KW-1185">Reference proteome</keyword>
<feature type="region of interest" description="Disordered" evidence="2">
    <location>
        <begin position="1"/>
        <end position="20"/>
    </location>
</feature>
<comment type="caution">
    <text evidence="3">The sequence shown here is derived from an EMBL/GenBank/DDBJ whole genome shotgun (WGS) entry which is preliminary data.</text>
</comment>
<evidence type="ECO:0000256" key="2">
    <source>
        <dbReference type="SAM" id="MobiDB-lite"/>
    </source>
</evidence>
<gene>
    <name evidence="3" type="ORF">CBER1_07759</name>
</gene>
<organism evidence="3 4">
    <name type="scientific">Cercospora berteroae</name>
    <dbReference type="NCBI Taxonomy" id="357750"/>
    <lineage>
        <taxon>Eukaryota</taxon>
        <taxon>Fungi</taxon>
        <taxon>Dikarya</taxon>
        <taxon>Ascomycota</taxon>
        <taxon>Pezizomycotina</taxon>
        <taxon>Dothideomycetes</taxon>
        <taxon>Dothideomycetidae</taxon>
        <taxon>Mycosphaerellales</taxon>
        <taxon>Mycosphaerellaceae</taxon>
        <taxon>Cercospora</taxon>
    </lineage>
</organism>
<evidence type="ECO:0000313" key="4">
    <source>
        <dbReference type="Proteomes" id="UP000237631"/>
    </source>
</evidence>
<sequence length="244" mass="27749">MRRAHSVQPAFKNGKNEGREMYKKGQVVPLKQNHQHQDLQAKQAPLPSPTGVTRYSNHSTNNTSFTTIKMQLKNIVTTVAAFAVGTAIAGPVPVANIAALQAREENAQNSAQSADAVQAQHSQMEKQYAQFQATLQQKNQEAGANAPNEQQLAQIKQEVQNSQQAHKNDEANWCSYNCGGYAGGYGYSLYNLYSWWYDYYSQIYTIYCYGYYWNYCYYGNYYGNNAWNYYYWDQMGEECIGGED</sequence>
<feature type="region of interest" description="Disordered" evidence="2">
    <location>
        <begin position="31"/>
        <end position="58"/>
    </location>
</feature>
<feature type="coiled-coil region" evidence="1">
    <location>
        <begin position="114"/>
        <end position="172"/>
    </location>
</feature>